<evidence type="ECO:0000256" key="1">
    <source>
        <dbReference type="ARBA" id="ARBA00004496"/>
    </source>
</evidence>
<sequence>MNVYQHILVATDLAEDSDQVLARAMQLAETSRARLSLLHVVEYLPVDPAGEALLPPPVDMEEELINSARERIQGLIHRQQLEPSEVLIEIGQTKAEIKRVAGEIGADLIVLGSRERHGLALLRGGTQRSVVHNAPCDVLAVRIQEPADGEGD</sequence>
<dbReference type="SUPFAM" id="SSF52402">
    <property type="entry name" value="Adenine nucleotide alpha hydrolases-like"/>
    <property type="match status" value="1"/>
</dbReference>
<evidence type="ECO:0000256" key="2">
    <source>
        <dbReference type="ARBA" id="ARBA00008791"/>
    </source>
</evidence>
<evidence type="ECO:0000259" key="6">
    <source>
        <dbReference type="Pfam" id="PF00582"/>
    </source>
</evidence>
<evidence type="ECO:0000256" key="3">
    <source>
        <dbReference type="ARBA" id="ARBA00011738"/>
    </source>
</evidence>
<comment type="caution">
    <text evidence="7">The sequence shown here is derived from an EMBL/GenBank/DDBJ whole genome shotgun (WGS) entry which is preliminary data.</text>
</comment>
<organism evidence="7 8">
    <name type="scientific">Natronospira bacteriovora</name>
    <dbReference type="NCBI Taxonomy" id="3069753"/>
    <lineage>
        <taxon>Bacteria</taxon>
        <taxon>Pseudomonadati</taxon>
        <taxon>Pseudomonadota</taxon>
        <taxon>Gammaproteobacteria</taxon>
        <taxon>Natronospirales</taxon>
        <taxon>Natronospiraceae</taxon>
        <taxon>Natronospira</taxon>
    </lineage>
</organism>
<dbReference type="PRINTS" id="PR01438">
    <property type="entry name" value="UNVRSLSTRESS"/>
</dbReference>
<protein>
    <recommendedName>
        <fullName evidence="5">Universal stress protein</fullName>
    </recommendedName>
</protein>
<dbReference type="PANTHER" id="PTHR46268:SF23">
    <property type="entry name" value="UNIVERSAL STRESS PROTEIN A-RELATED"/>
    <property type="match status" value="1"/>
</dbReference>
<gene>
    <name evidence="7" type="ORF">RBH19_02655</name>
</gene>
<feature type="domain" description="UspA" evidence="6">
    <location>
        <begin position="4"/>
        <end position="142"/>
    </location>
</feature>
<dbReference type="InterPro" id="IPR014729">
    <property type="entry name" value="Rossmann-like_a/b/a_fold"/>
</dbReference>
<reference evidence="7 8" key="1">
    <citation type="submission" date="2023-08" db="EMBL/GenBank/DDBJ databases">
        <title>Whole-genome sequencing of halo(alkali)philic microorganisms from hypersaline lakes.</title>
        <authorList>
            <person name="Sorokin D.Y."/>
            <person name="Abbas B."/>
            <person name="Merkel A.Y."/>
        </authorList>
    </citation>
    <scope>NUCLEOTIDE SEQUENCE [LARGE SCALE GENOMIC DNA]</scope>
    <source>
        <strain evidence="7 8">AB-CW4</strain>
    </source>
</reference>
<evidence type="ECO:0000313" key="7">
    <source>
        <dbReference type="EMBL" id="MDQ2068773.1"/>
    </source>
</evidence>
<dbReference type="InterPro" id="IPR006015">
    <property type="entry name" value="Universal_stress_UspA"/>
</dbReference>
<dbReference type="InterPro" id="IPR006016">
    <property type="entry name" value="UspA"/>
</dbReference>
<dbReference type="Proteomes" id="UP001239019">
    <property type="component" value="Unassembled WGS sequence"/>
</dbReference>
<accession>A0ABU0W4T3</accession>
<dbReference type="RefSeq" id="WP_306727249.1">
    <property type="nucleotide sequence ID" value="NZ_JAVDDT010000001.1"/>
</dbReference>
<evidence type="ECO:0000313" key="8">
    <source>
        <dbReference type="Proteomes" id="UP001239019"/>
    </source>
</evidence>
<dbReference type="Gene3D" id="3.40.50.620">
    <property type="entry name" value="HUPs"/>
    <property type="match status" value="1"/>
</dbReference>
<keyword evidence="8" id="KW-1185">Reference proteome</keyword>
<evidence type="ECO:0000256" key="5">
    <source>
        <dbReference type="PIRNR" id="PIRNR006276"/>
    </source>
</evidence>
<dbReference type="PIRSF" id="PIRSF006276">
    <property type="entry name" value="UspA"/>
    <property type="match status" value="1"/>
</dbReference>
<name>A0ABU0W4T3_9GAMM</name>
<keyword evidence="4 5" id="KW-0963">Cytoplasm</keyword>
<evidence type="ECO:0000256" key="4">
    <source>
        <dbReference type="ARBA" id="ARBA00022490"/>
    </source>
</evidence>
<dbReference type="PANTHER" id="PTHR46268">
    <property type="entry name" value="STRESS RESPONSE PROTEIN NHAX"/>
    <property type="match status" value="1"/>
</dbReference>
<dbReference type="Pfam" id="PF00582">
    <property type="entry name" value="Usp"/>
    <property type="match status" value="1"/>
</dbReference>
<comment type="similarity">
    <text evidence="2 5">Belongs to the universal stress protein A family.</text>
</comment>
<comment type="subcellular location">
    <subcellularLocation>
        <location evidence="1 5">Cytoplasm</location>
    </subcellularLocation>
</comment>
<dbReference type="EMBL" id="JAVDDT010000001">
    <property type="protein sequence ID" value="MDQ2068773.1"/>
    <property type="molecule type" value="Genomic_DNA"/>
</dbReference>
<comment type="subunit">
    <text evidence="3">Homodimer.</text>
</comment>
<proteinExistence type="inferred from homology"/>